<comment type="caution">
    <text evidence="2">The sequence shown here is derived from an EMBL/GenBank/DDBJ whole genome shotgun (WGS) entry which is preliminary data.</text>
</comment>
<dbReference type="EMBL" id="JAATEL010000021">
    <property type="protein sequence ID" value="NJP16395.1"/>
    <property type="molecule type" value="Genomic_DNA"/>
</dbReference>
<keyword evidence="1" id="KW-0472">Membrane</keyword>
<evidence type="ECO:0000313" key="3">
    <source>
        <dbReference type="Proteomes" id="UP000635996"/>
    </source>
</evidence>
<keyword evidence="1" id="KW-1133">Transmembrane helix</keyword>
<sequence length="128" mass="14693">MLARLPLPWLLLMAAFATSLIAWETHAVYRIRKLTAAIIAISVLACLGMIAEGRAQDPPHNARQMLVIYSFTWAGAAIGLFWTRRFWFEWRDDRRKGVRRDYVLPRRYKVAMNSTFVVMLILGVLLAG</sequence>
<dbReference type="RefSeq" id="WP_168132048.1">
    <property type="nucleotide sequence ID" value="NZ_BMVZ01000021.1"/>
</dbReference>
<reference evidence="2 3" key="1">
    <citation type="submission" date="2020-03" db="EMBL/GenBank/DDBJ databases">
        <title>WGS of actinomycetes isolated from Thailand.</title>
        <authorList>
            <person name="Thawai C."/>
        </authorList>
    </citation>
    <scope>NUCLEOTIDE SEQUENCE [LARGE SCALE GENOMIC DNA]</scope>
    <source>
        <strain evidence="2 3">NBRC 13905</strain>
    </source>
</reference>
<keyword evidence="1" id="KW-0812">Transmembrane</keyword>
<evidence type="ECO:0000313" key="2">
    <source>
        <dbReference type="EMBL" id="NJP16395.1"/>
    </source>
</evidence>
<feature type="transmembrane region" description="Helical" evidence="1">
    <location>
        <begin position="66"/>
        <end position="87"/>
    </location>
</feature>
<dbReference type="Proteomes" id="UP000635996">
    <property type="component" value="Unassembled WGS sequence"/>
</dbReference>
<accession>A0ABX0YZ99</accession>
<feature type="transmembrane region" description="Helical" evidence="1">
    <location>
        <begin position="6"/>
        <end position="22"/>
    </location>
</feature>
<organism evidence="2 3">
    <name type="scientific">Streptomyces thermoviolaceus subsp. thermoviolaceus</name>
    <dbReference type="NCBI Taxonomy" id="66860"/>
    <lineage>
        <taxon>Bacteria</taxon>
        <taxon>Bacillati</taxon>
        <taxon>Actinomycetota</taxon>
        <taxon>Actinomycetes</taxon>
        <taxon>Kitasatosporales</taxon>
        <taxon>Streptomycetaceae</taxon>
        <taxon>Streptomyces</taxon>
    </lineage>
</organism>
<feature type="transmembrane region" description="Helical" evidence="1">
    <location>
        <begin position="108"/>
        <end position="127"/>
    </location>
</feature>
<feature type="transmembrane region" description="Helical" evidence="1">
    <location>
        <begin position="34"/>
        <end position="51"/>
    </location>
</feature>
<evidence type="ECO:0000256" key="1">
    <source>
        <dbReference type="SAM" id="Phobius"/>
    </source>
</evidence>
<gene>
    <name evidence="2" type="ORF">HCJ95_19455</name>
</gene>
<protein>
    <submittedName>
        <fullName evidence="2">Uncharacterized protein</fullName>
    </submittedName>
</protein>
<keyword evidence="3" id="KW-1185">Reference proteome</keyword>
<proteinExistence type="predicted"/>
<name>A0ABX0YZ99_STRTL</name>